<accession>A0AAU7KB19</accession>
<name>A0AAU7KB19_9SPHI</name>
<dbReference type="EMBL" id="CP157485">
    <property type="protein sequence ID" value="XBO49439.1"/>
    <property type="molecule type" value="Genomic_DNA"/>
</dbReference>
<protein>
    <submittedName>
        <fullName evidence="1">Uncharacterized protein</fullName>
    </submittedName>
</protein>
<organism evidence="1">
    <name type="scientific">Pedobacter sp. KACC 23697</name>
    <dbReference type="NCBI Taxonomy" id="3149230"/>
    <lineage>
        <taxon>Bacteria</taxon>
        <taxon>Pseudomonadati</taxon>
        <taxon>Bacteroidota</taxon>
        <taxon>Sphingobacteriia</taxon>
        <taxon>Sphingobacteriales</taxon>
        <taxon>Sphingobacteriaceae</taxon>
        <taxon>Pedobacter</taxon>
    </lineage>
</organism>
<gene>
    <name evidence="1" type="ORF">ABEG20_07475</name>
</gene>
<dbReference type="AlphaFoldDB" id="A0AAU7KB19"/>
<proteinExistence type="predicted"/>
<dbReference type="RefSeq" id="WP_406826756.1">
    <property type="nucleotide sequence ID" value="NZ_CP157485.1"/>
</dbReference>
<evidence type="ECO:0000313" key="1">
    <source>
        <dbReference type="EMBL" id="XBO49439.1"/>
    </source>
</evidence>
<sequence>MMSIYFQYPAIDEYPQLIYPLQIEVEKSIIAEDEDSLNKEQIVELSDYLSLKQL</sequence>
<reference evidence="1" key="1">
    <citation type="submission" date="2024-05" db="EMBL/GenBank/DDBJ databases">
        <authorList>
            <person name="Kim S."/>
            <person name="Heo J."/>
            <person name="Choi H."/>
            <person name="Choi Y."/>
            <person name="Kwon S.-W."/>
            <person name="Kim Y."/>
        </authorList>
    </citation>
    <scope>NUCLEOTIDE SEQUENCE</scope>
    <source>
        <strain evidence="1">KACC 23697</strain>
    </source>
</reference>